<evidence type="ECO:0000313" key="4">
    <source>
        <dbReference type="Proteomes" id="UP000441925"/>
    </source>
</evidence>
<comment type="caution">
    <text evidence="3">The sequence shown here is derived from an EMBL/GenBank/DDBJ whole genome shotgun (WGS) entry which is preliminary data.</text>
</comment>
<sequence>MKIFIVATYPAMEQPIKLLIKKYKNIEIKYGIGKLEEGLKLAQNAINNDFDAIISRGGTARLLKRHLEVPIIDAKPSGNDLLKSILIAKNKKLKTAIISYTNITDGATEIIELLDLDFKIHYIKDGMDLTSLLIKLKSLGYELILGDSLAVEIASDLGFQTVLFQSSYDTIKNNIDYAIMILNQINKISIIDKIKSEFFTNELSDYCILLDNKIIYYKFNHFGKLPISFGKIINIKFNYESNTNQNLKKNLFRVDNFNIEITHVFLDGKTYYLLKFTEEKIENQYDGVYEFKLKSNFLPVKKSSAMKSIFSKIEDSIRLKKAIIMIKNNNTTLSEILNQIECSSQKYNLYIDMKEFNFSDFFKLNTKKYTFILFNNIIDPQDILKISSLQQNSTSIFIILLDSECLLTKTSIDLDYFYIPNTKDRKEDLIQVFENHINYYHDNKGFSALKVQKDIFDKNVNLLDSNLDYLIEVLIKTLAEVKSSTISYDDFMSNYKDNTSIGLDIVTENKSLEEIEKEYIKKYLVREEYNQSKVADILKVSRSTLWRKIKKYNL</sequence>
<dbReference type="GO" id="GO:0043565">
    <property type="term" value="F:sequence-specific DNA binding"/>
    <property type="evidence" value="ECO:0007669"/>
    <property type="project" value="InterPro"/>
</dbReference>
<dbReference type="Gene3D" id="3.40.50.2300">
    <property type="match status" value="1"/>
</dbReference>
<dbReference type="Pfam" id="PF06506">
    <property type="entry name" value="PrpR_N"/>
    <property type="match status" value="1"/>
</dbReference>
<dbReference type="PRINTS" id="PR01590">
    <property type="entry name" value="HTHFIS"/>
</dbReference>
<dbReference type="InterPro" id="IPR002197">
    <property type="entry name" value="HTH_Fis"/>
</dbReference>
<feature type="domain" description="Signal transduction response regulator propionate catabolism activator N-terminal" evidence="2">
    <location>
        <begin position="25"/>
        <end position="184"/>
    </location>
</feature>
<dbReference type="RefSeq" id="WP_154541526.1">
    <property type="nucleotide sequence ID" value="NZ_VULQ01000011.1"/>
</dbReference>
<dbReference type="AlphaFoldDB" id="A0A6N7VHT1"/>
<gene>
    <name evidence="3" type="ORF">FYJ26_08530</name>
</gene>
<name>A0A6N7VHT1_9FIRM</name>
<dbReference type="Pfam" id="PF02954">
    <property type="entry name" value="HTH_8"/>
    <property type="match status" value="1"/>
</dbReference>
<dbReference type="SUPFAM" id="SSF159800">
    <property type="entry name" value="PrpR receptor domain-like"/>
    <property type="match status" value="1"/>
</dbReference>
<dbReference type="Gene3D" id="3.40.50.10660">
    <property type="entry name" value="PrpR receptor domain-like"/>
    <property type="match status" value="1"/>
</dbReference>
<dbReference type="InterPro" id="IPR010524">
    <property type="entry name" value="Sig_transdc_resp-reg_PrpR_N"/>
</dbReference>
<organism evidence="3 4">
    <name type="scientific">Anaerococcus porci</name>
    <dbReference type="NCBI Taxonomy" id="2652269"/>
    <lineage>
        <taxon>Bacteria</taxon>
        <taxon>Bacillati</taxon>
        <taxon>Bacillota</taxon>
        <taxon>Tissierellia</taxon>
        <taxon>Tissierellales</taxon>
        <taxon>Peptoniphilaceae</taxon>
        <taxon>Anaerococcus</taxon>
    </lineage>
</organism>
<keyword evidence="4" id="KW-1185">Reference proteome</keyword>
<dbReference type="Proteomes" id="UP000441925">
    <property type="component" value="Unassembled WGS sequence"/>
</dbReference>
<proteinExistence type="predicted"/>
<reference evidence="3 4" key="1">
    <citation type="submission" date="2019-08" db="EMBL/GenBank/DDBJ databases">
        <title>In-depth cultivation of the pig gut microbiome towards novel bacterial diversity and tailored functional studies.</title>
        <authorList>
            <person name="Wylensek D."/>
            <person name="Hitch T.C.A."/>
            <person name="Clavel T."/>
        </authorList>
    </citation>
    <scope>NUCLEOTIDE SEQUENCE [LARGE SCALE GENOMIC DNA]</scope>
    <source>
        <strain evidence="3 4">WCA-380-WT-2B</strain>
    </source>
</reference>
<dbReference type="GO" id="GO:0000156">
    <property type="term" value="F:phosphorelay response regulator activity"/>
    <property type="evidence" value="ECO:0007669"/>
    <property type="project" value="InterPro"/>
</dbReference>
<evidence type="ECO:0000313" key="3">
    <source>
        <dbReference type="EMBL" id="MSS78441.1"/>
    </source>
</evidence>
<dbReference type="GO" id="GO:0005524">
    <property type="term" value="F:ATP binding"/>
    <property type="evidence" value="ECO:0007669"/>
    <property type="project" value="InterPro"/>
</dbReference>
<accession>A0A6N7VHT1</accession>
<dbReference type="SUPFAM" id="SSF46689">
    <property type="entry name" value="Homeodomain-like"/>
    <property type="match status" value="1"/>
</dbReference>
<feature type="domain" description="DNA binding HTH" evidence="1">
    <location>
        <begin position="511"/>
        <end position="552"/>
    </location>
</feature>
<protein>
    <submittedName>
        <fullName evidence="3">Sigma-54-dependent transcriptional regulator</fullName>
    </submittedName>
</protein>
<evidence type="ECO:0000259" key="2">
    <source>
        <dbReference type="Pfam" id="PF06506"/>
    </source>
</evidence>
<dbReference type="EMBL" id="VULQ01000011">
    <property type="protein sequence ID" value="MSS78441.1"/>
    <property type="molecule type" value="Genomic_DNA"/>
</dbReference>
<dbReference type="InterPro" id="IPR009057">
    <property type="entry name" value="Homeodomain-like_sf"/>
</dbReference>
<evidence type="ECO:0000259" key="1">
    <source>
        <dbReference type="Pfam" id="PF02954"/>
    </source>
</evidence>
<dbReference type="Gene3D" id="1.10.10.60">
    <property type="entry name" value="Homeodomain-like"/>
    <property type="match status" value="1"/>
</dbReference>